<reference evidence="2" key="1">
    <citation type="submission" date="2013-05" db="EMBL/GenBank/DDBJ databases">
        <authorList>
            <person name="Yim A.K.Y."/>
            <person name="Chan T.F."/>
            <person name="Ji K.M."/>
            <person name="Liu X.Y."/>
            <person name="Zhou J.W."/>
            <person name="Li R.Q."/>
            <person name="Yang K.Y."/>
            <person name="Li J."/>
            <person name="Li M."/>
            <person name="Law P.T.W."/>
            <person name="Wu Y.L."/>
            <person name="Cai Z.L."/>
            <person name="Qin H."/>
            <person name="Bao Y."/>
            <person name="Leung R.K.K."/>
            <person name="Ng P.K.S."/>
            <person name="Zou J."/>
            <person name="Zhong X.J."/>
            <person name="Ran P.X."/>
            <person name="Zhong N.S."/>
            <person name="Liu Z.G."/>
            <person name="Tsui S.K.W."/>
        </authorList>
    </citation>
    <scope>NUCLEOTIDE SEQUENCE</scope>
    <source>
        <strain evidence="2">Derf</strain>
        <tissue evidence="2">Whole organism</tissue>
    </source>
</reference>
<name>A0A922I2B4_DERFA</name>
<accession>A0A922I2B4</accession>
<dbReference type="EMBL" id="SDOV01000001">
    <property type="protein sequence ID" value="KAH7646678.1"/>
    <property type="molecule type" value="Genomic_DNA"/>
</dbReference>
<evidence type="ECO:0000313" key="1">
    <source>
        <dbReference type="EMBL" id="KAH7646678.1"/>
    </source>
</evidence>
<reference evidence="2" key="4">
    <citation type="journal article" date="2022" name="Res Sq">
        <title>Comparative Genomics Reveals Insights into the Divergent Evolution of Astigmatic Mites and Household Pest Adaptations.</title>
        <authorList>
            <person name="Xiong Q."/>
            <person name="Wan A.T.-Y."/>
            <person name="Liu X.-Y."/>
            <person name="Fung C.S.-H."/>
            <person name="Xiao X."/>
            <person name="Malainual N."/>
            <person name="Hou J."/>
            <person name="Wang L."/>
            <person name="Wang M."/>
            <person name="Yang K."/>
            <person name="Cui Y."/>
            <person name="Leung E."/>
            <person name="Nong W."/>
            <person name="Shin S.-K."/>
            <person name="Au S."/>
            <person name="Jeong K.Y."/>
            <person name="Chew F.T."/>
            <person name="Hui J."/>
            <person name="Leung T.F."/>
            <person name="Tungtrongchitr A."/>
            <person name="Zhong N."/>
            <person name="Liu Z."/>
            <person name="Tsui S."/>
        </authorList>
    </citation>
    <scope>NUCLEOTIDE SEQUENCE</scope>
    <source>
        <strain evidence="2">Derf</strain>
        <tissue evidence="2">Whole organism</tissue>
    </source>
</reference>
<organism evidence="2 3">
    <name type="scientific">Dermatophagoides farinae</name>
    <name type="common">American house dust mite</name>
    <dbReference type="NCBI Taxonomy" id="6954"/>
    <lineage>
        <taxon>Eukaryota</taxon>
        <taxon>Metazoa</taxon>
        <taxon>Ecdysozoa</taxon>
        <taxon>Arthropoda</taxon>
        <taxon>Chelicerata</taxon>
        <taxon>Arachnida</taxon>
        <taxon>Acari</taxon>
        <taxon>Acariformes</taxon>
        <taxon>Sarcoptiformes</taxon>
        <taxon>Astigmata</taxon>
        <taxon>Psoroptidia</taxon>
        <taxon>Analgoidea</taxon>
        <taxon>Pyroglyphidae</taxon>
        <taxon>Dermatophagoidinae</taxon>
        <taxon>Dermatophagoides</taxon>
    </lineage>
</organism>
<proteinExistence type="predicted"/>
<dbReference type="Proteomes" id="UP000828236">
    <property type="component" value="Unassembled WGS sequence"/>
</dbReference>
<keyword evidence="3" id="KW-1185">Reference proteome</keyword>
<dbReference type="Proteomes" id="UP000790347">
    <property type="component" value="Unassembled WGS sequence"/>
</dbReference>
<dbReference type="EMBL" id="ASGP02000003">
    <property type="protein sequence ID" value="KAH9517238.1"/>
    <property type="molecule type" value="Genomic_DNA"/>
</dbReference>
<dbReference type="AlphaFoldDB" id="A0A922I2B4"/>
<gene>
    <name evidence="2" type="ORF">DERF_007919</name>
    <name evidence="1" type="ORF">HUG17_2216</name>
</gene>
<sequence>MSSDDNVVVVVENIVHVPEPKIFFRKNHHEKLSILEPLYLYTLIEYLEILDDYYLQEKHSNDVNEDCNHHRMIVDGKNQHQQQQQQQSSFDDQTFDEKIQNVFRNLNDDDDNHSNNNNDHGYRKHLIEDVYFNIEQVDRLIEMLDERLERIQLMAIFNDRNNHHQREQQQQQQQSMMNVDHQQRPYIKQLLFTTEVIDLTCQQQNDDEQQQQQIAQQQPLNQELSSFIQLDGIVLPLPDEFCRMKVEKQQYLLQPLAQSVRQKYLEICSKNLSHDFLQLFSNLLKQF</sequence>
<evidence type="ECO:0000313" key="2">
    <source>
        <dbReference type="EMBL" id="KAH9517238.1"/>
    </source>
</evidence>
<evidence type="ECO:0000313" key="3">
    <source>
        <dbReference type="Proteomes" id="UP000790347"/>
    </source>
</evidence>
<reference evidence="1" key="2">
    <citation type="submission" date="2020-06" db="EMBL/GenBank/DDBJ databases">
        <authorList>
            <person name="Ji K."/>
            <person name="Li J."/>
        </authorList>
    </citation>
    <scope>NUCLEOTIDE SEQUENCE</scope>
    <source>
        <strain evidence="1">JKM2019</strain>
        <tissue evidence="1">Whole body</tissue>
    </source>
</reference>
<reference evidence="1" key="3">
    <citation type="journal article" date="2021" name="World Allergy Organ. J.">
        <title>Chromosome-level assembly of Dermatophagoides farinae genome and transcriptome reveals two novel allergens Der f 37 and Der f 39.</title>
        <authorList>
            <person name="Chen J."/>
            <person name="Cai Z."/>
            <person name="Fan D."/>
            <person name="Hu J."/>
            <person name="Hou Y."/>
            <person name="He Y."/>
            <person name="Zhang Z."/>
            <person name="Zhao Z."/>
            <person name="Gao P."/>
            <person name="Hu W."/>
            <person name="Sun J."/>
            <person name="Li J."/>
            <person name="Ji K."/>
        </authorList>
    </citation>
    <scope>NUCLEOTIDE SEQUENCE</scope>
    <source>
        <strain evidence="1">JKM2019</strain>
    </source>
</reference>
<protein>
    <submittedName>
        <fullName evidence="2">Uncharacterized protein</fullName>
    </submittedName>
</protein>
<comment type="caution">
    <text evidence="2">The sequence shown here is derived from an EMBL/GenBank/DDBJ whole genome shotgun (WGS) entry which is preliminary data.</text>
</comment>